<evidence type="ECO:0000259" key="1">
    <source>
        <dbReference type="Pfam" id="PF12867"/>
    </source>
</evidence>
<dbReference type="RefSeq" id="WP_188894152.1">
    <property type="nucleotide sequence ID" value="NZ_BMMZ01000002.1"/>
</dbReference>
<sequence>MTSIWLTSVASQYRAILQDLETGLRTCPDELWEESLYPADRPGPATWTPIAPDGSRFEDEEVVQSKRWAQGAVWRTAAHTLFFTDADLSAMEHDWVPHPPLSPHDEDENVVPPMYSRAQLLEYVDHCRRKVDEVFSDLTDDLAEDPVADSHRHRGTPVGEMLVVGLTHLQMHTAQIRAFLATRGVPWLGG</sequence>
<dbReference type="AlphaFoldDB" id="A0A917S328"/>
<dbReference type="Proteomes" id="UP000613840">
    <property type="component" value="Unassembled WGS sequence"/>
</dbReference>
<dbReference type="EMBL" id="BMMZ01000002">
    <property type="protein sequence ID" value="GGL54378.1"/>
    <property type="molecule type" value="Genomic_DNA"/>
</dbReference>
<dbReference type="InterPro" id="IPR024775">
    <property type="entry name" value="DinB-like"/>
</dbReference>
<organism evidence="2 3">
    <name type="scientific">Microlunatus endophyticus</name>
    <dbReference type="NCBI Taxonomy" id="1716077"/>
    <lineage>
        <taxon>Bacteria</taxon>
        <taxon>Bacillati</taxon>
        <taxon>Actinomycetota</taxon>
        <taxon>Actinomycetes</taxon>
        <taxon>Propionibacteriales</taxon>
        <taxon>Propionibacteriaceae</taxon>
        <taxon>Microlunatus</taxon>
    </lineage>
</organism>
<evidence type="ECO:0000313" key="2">
    <source>
        <dbReference type="EMBL" id="GGL54378.1"/>
    </source>
</evidence>
<name>A0A917S328_9ACTN</name>
<keyword evidence="3" id="KW-1185">Reference proteome</keyword>
<evidence type="ECO:0000313" key="3">
    <source>
        <dbReference type="Proteomes" id="UP000613840"/>
    </source>
</evidence>
<accession>A0A917S328</accession>
<protein>
    <recommendedName>
        <fullName evidence="1">DinB-like domain-containing protein</fullName>
    </recommendedName>
</protein>
<dbReference type="SUPFAM" id="SSF109854">
    <property type="entry name" value="DinB/YfiT-like putative metalloenzymes"/>
    <property type="match status" value="1"/>
</dbReference>
<proteinExistence type="predicted"/>
<dbReference type="Pfam" id="PF12867">
    <property type="entry name" value="DinB_2"/>
    <property type="match status" value="1"/>
</dbReference>
<gene>
    <name evidence="2" type="ORF">GCM10011575_10940</name>
</gene>
<reference evidence="2" key="2">
    <citation type="submission" date="2020-09" db="EMBL/GenBank/DDBJ databases">
        <authorList>
            <person name="Sun Q."/>
            <person name="Zhou Y."/>
        </authorList>
    </citation>
    <scope>NUCLEOTIDE SEQUENCE</scope>
    <source>
        <strain evidence="2">CGMCC 4.7306</strain>
    </source>
</reference>
<reference evidence="2" key="1">
    <citation type="journal article" date="2014" name="Int. J. Syst. Evol. Microbiol.">
        <title>Complete genome sequence of Corynebacterium casei LMG S-19264T (=DSM 44701T), isolated from a smear-ripened cheese.</title>
        <authorList>
            <consortium name="US DOE Joint Genome Institute (JGI-PGF)"/>
            <person name="Walter F."/>
            <person name="Albersmeier A."/>
            <person name="Kalinowski J."/>
            <person name="Ruckert C."/>
        </authorList>
    </citation>
    <scope>NUCLEOTIDE SEQUENCE</scope>
    <source>
        <strain evidence="2">CGMCC 4.7306</strain>
    </source>
</reference>
<comment type="caution">
    <text evidence="2">The sequence shown here is derived from an EMBL/GenBank/DDBJ whole genome shotgun (WGS) entry which is preliminary data.</text>
</comment>
<dbReference type="Gene3D" id="1.20.120.450">
    <property type="entry name" value="dinb family like domain"/>
    <property type="match status" value="1"/>
</dbReference>
<feature type="domain" description="DinB-like" evidence="1">
    <location>
        <begin position="78"/>
        <end position="176"/>
    </location>
</feature>
<dbReference type="InterPro" id="IPR034660">
    <property type="entry name" value="DinB/YfiT-like"/>
</dbReference>